<evidence type="ECO:0000313" key="2">
    <source>
        <dbReference type="Proteomes" id="UP000691718"/>
    </source>
</evidence>
<comment type="caution">
    <text evidence="1">The sequence shown here is derived from an EMBL/GenBank/DDBJ whole genome shotgun (WGS) entry which is preliminary data.</text>
</comment>
<proteinExistence type="predicted"/>
<accession>A0A8S3XQ37</accession>
<sequence>MESLNRNMATVVIKLDLASSDGKCDTHVLIHTIFNIHFVYKLTEFSFYGHSQRLLCLKEFVVPKSVAL</sequence>
<keyword evidence="2" id="KW-1185">Reference proteome</keyword>
<dbReference type="Proteomes" id="UP000691718">
    <property type="component" value="Unassembled WGS sequence"/>
</dbReference>
<reference evidence="1" key="1">
    <citation type="submission" date="2021-04" db="EMBL/GenBank/DDBJ databases">
        <authorList>
            <person name="Tunstrom K."/>
        </authorList>
    </citation>
    <scope>NUCLEOTIDE SEQUENCE</scope>
</reference>
<name>A0A8S3XQ37_PARAO</name>
<gene>
    <name evidence="1" type="ORF">PAPOLLO_LOCUS20677</name>
</gene>
<organism evidence="1 2">
    <name type="scientific">Parnassius apollo</name>
    <name type="common">Apollo butterfly</name>
    <name type="synonym">Papilio apollo</name>
    <dbReference type="NCBI Taxonomy" id="110799"/>
    <lineage>
        <taxon>Eukaryota</taxon>
        <taxon>Metazoa</taxon>
        <taxon>Ecdysozoa</taxon>
        <taxon>Arthropoda</taxon>
        <taxon>Hexapoda</taxon>
        <taxon>Insecta</taxon>
        <taxon>Pterygota</taxon>
        <taxon>Neoptera</taxon>
        <taxon>Endopterygota</taxon>
        <taxon>Lepidoptera</taxon>
        <taxon>Glossata</taxon>
        <taxon>Ditrysia</taxon>
        <taxon>Papilionoidea</taxon>
        <taxon>Papilionidae</taxon>
        <taxon>Parnassiinae</taxon>
        <taxon>Parnassini</taxon>
        <taxon>Parnassius</taxon>
        <taxon>Parnassius</taxon>
    </lineage>
</organism>
<evidence type="ECO:0000313" key="1">
    <source>
        <dbReference type="EMBL" id="CAG5035859.1"/>
    </source>
</evidence>
<protein>
    <submittedName>
        <fullName evidence="1">(apollo) hypothetical protein</fullName>
    </submittedName>
</protein>
<dbReference type="EMBL" id="CAJQZP010001278">
    <property type="protein sequence ID" value="CAG5035859.1"/>
    <property type="molecule type" value="Genomic_DNA"/>
</dbReference>
<dbReference type="AlphaFoldDB" id="A0A8S3XQ37"/>